<evidence type="ECO:0000256" key="5">
    <source>
        <dbReference type="SAM" id="SignalP"/>
    </source>
</evidence>
<evidence type="ECO:0000256" key="1">
    <source>
        <dbReference type="ARBA" id="ARBA00004613"/>
    </source>
</evidence>
<reference evidence="6 7" key="1">
    <citation type="journal article" date="2011" name="J. Bacteriol.">
        <title>Genome sequence of 'Pedosphaera parvula' Ellin514, an aerobic Verrucomicrobial isolate from pasture soil.</title>
        <authorList>
            <person name="Kant R."/>
            <person name="van Passel M.W."/>
            <person name="Sangwan P."/>
            <person name="Palva A."/>
            <person name="Lucas S."/>
            <person name="Copeland A."/>
            <person name="Lapidus A."/>
            <person name="Glavina Del Rio T."/>
            <person name="Dalin E."/>
            <person name="Tice H."/>
            <person name="Bruce D."/>
            <person name="Goodwin L."/>
            <person name="Pitluck S."/>
            <person name="Chertkov O."/>
            <person name="Larimer F.W."/>
            <person name="Land M.L."/>
            <person name="Hauser L."/>
            <person name="Brettin T.S."/>
            <person name="Detter J.C."/>
            <person name="Han S."/>
            <person name="de Vos W.M."/>
            <person name="Janssen P.H."/>
            <person name="Smidt H."/>
        </authorList>
    </citation>
    <scope>NUCLEOTIDE SEQUENCE [LARGE SCALE GENOMIC DNA]</scope>
    <source>
        <strain evidence="6 7">Ellin514</strain>
    </source>
</reference>
<accession>B9XKT7</accession>
<evidence type="ECO:0000256" key="3">
    <source>
        <dbReference type="ARBA" id="ARBA00022729"/>
    </source>
</evidence>
<evidence type="ECO:0000313" key="6">
    <source>
        <dbReference type="EMBL" id="EEF59580.1"/>
    </source>
</evidence>
<dbReference type="Proteomes" id="UP000003688">
    <property type="component" value="Unassembled WGS sequence"/>
</dbReference>
<keyword evidence="3 5" id="KW-0732">Signal</keyword>
<feature type="signal peptide" evidence="5">
    <location>
        <begin position="1"/>
        <end position="18"/>
    </location>
</feature>
<keyword evidence="2" id="KW-0964">Secreted</keyword>
<gene>
    <name evidence="6" type="ORF">Cflav_PD2487</name>
</gene>
<dbReference type="InterPro" id="IPR059100">
    <property type="entry name" value="TSP3_bac"/>
</dbReference>
<dbReference type="STRING" id="320771.Cflav_PD2487"/>
<proteinExistence type="predicted"/>
<evidence type="ECO:0000313" key="7">
    <source>
        <dbReference type="Proteomes" id="UP000003688"/>
    </source>
</evidence>
<dbReference type="EMBL" id="ABOX02000026">
    <property type="protein sequence ID" value="EEF59580.1"/>
    <property type="molecule type" value="Genomic_DNA"/>
</dbReference>
<organism evidence="6 7">
    <name type="scientific">Pedosphaera parvula (strain Ellin514)</name>
    <dbReference type="NCBI Taxonomy" id="320771"/>
    <lineage>
        <taxon>Bacteria</taxon>
        <taxon>Pseudomonadati</taxon>
        <taxon>Verrucomicrobiota</taxon>
        <taxon>Pedosphaerae</taxon>
        <taxon>Pedosphaerales</taxon>
        <taxon>Pedosphaeraceae</taxon>
        <taxon>Pedosphaera</taxon>
    </lineage>
</organism>
<comment type="caution">
    <text evidence="6">The sequence shown here is derived from an EMBL/GenBank/DDBJ whole genome shotgun (WGS) entry which is preliminary data.</text>
</comment>
<dbReference type="RefSeq" id="WP_007416423.1">
    <property type="nucleotide sequence ID" value="NZ_ABOX02000026.1"/>
</dbReference>
<evidence type="ECO:0000256" key="4">
    <source>
        <dbReference type="ARBA" id="ARBA00022837"/>
    </source>
</evidence>
<name>B9XKT7_PEDPL</name>
<sequence length="289" mass="31102" precursor="true">MKTFTALLTLALAASANAQSTVAEDESYAWGTNLGWINFRADRPNLGDGVRVADTCLGGYVWSPNIGWINFGDGTPANNLRYANTDSSDYGVNQDGAGNLSGLAWSPNIGWINFGWANTANPNRPRFDLYSGEFSGYAWSANCGWINLGSGLLRTESIAITDSDGDGISDSWELEKAGNLTTLTAEGDADGDGLKDKAEYIMDSNPLVPNEGLRILSVAHNVATHLSLVEWTSRPTRTYALHQNTDLAANFWNDLGTRPGSSAASTTAQVFSYQPSAFYRIEAKLPLTP</sequence>
<keyword evidence="7" id="KW-1185">Reference proteome</keyword>
<keyword evidence="4" id="KW-0106">Calcium</keyword>
<feature type="chain" id="PRO_5002893272" evidence="5">
    <location>
        <begin position="19"/>
        <end position="289"/>
    </location>
</feature>
<dbReference type="AlphaFoldDB" id="B9XKT7"/>
<dbReference type="Pfam" id="PF18884">
    <property type="entry name" value="TSP3_bac"/>
    <property type="match status" value="2"/>
</dbReference>
<dbReference type="OrthoDB" id="194953at2"/>
<protein>
    <submittedName>
        <fullName evidence="6">Uncharacterized protein</fullName>
    </submittedName>
</protein>
<evidence type="ECO:0000256" key="2">
    <source>
        <dbReference type="ARBA" id="ARBA00022525"/>
    </source>
</evidence>
<comment type="subcellular location">
    <subcellularLocation>
        <location evidence="1">Secreted</location>
    </subcellularLocation>
</comment>